<accession>A0A7N2MYD2</accession>
<dbReference type="PANTHER" id="PTHR47074:SF11">
    <property type="entry name" value="REVERSE TRANSCRIPTASE-LIKE PROTEIN"/>
    <property type="match status" value="1"/>
</dbReference>
<dbReference type="Pfam" id="PF13456">
    <property type="entry name" value="RVT_3"/>
    <property type="match status" value="1"/>
</dbReference>
<organism evidence="2 3">
    <name type="scientific">Quercus lobata</name>
    <name type="common">Valley oak</name>
    <dbReference type="NCBI Taxonomy" id="97700"/>
    <lineage>
        <taxon>Eukaryota</taxon>
        <taxon>Viridiplantae</taxon>
        <taxon>Streptophyta</taxon>
        <taxon>Embryophyta</taxon>
        <taxon>Tracheophyta</taxon>
        <taxon>Spermatophyta</taxon>
        <taxon>Magnoliopsida</taxon>
        <taxon>eudicotyledons</taxon>
        <taxon>Gunneridae</taxon>
        <taxon>Pentapetalae</taxon>
        <taxon>rosids</taxon>
        <taxon>fabids</taxon>
        <taxon>Fagales</taxon>
        <taxon>Fagaceae</taxon>
        <taxon>Quercus</taxon>
    </lineage>
</organism>
<evidence type="ECO:0000259" key="1">
    <source>
        <dbReference type="Pfam" id="PF13456"/>
    </source>
</evidence>
<proteinExistence type="predicted"/>
<keyword evidence="3" id="KW-1185">Reference proteome</keyword>
<dbReference type="GO" id="GO:0003676">
    <property type="term" value="F:nucleic acid binding"/>
    <property type="evidence" value="ECO:0007669"/>
    <property type="project" value="InterPro"/>
</dbReference>
<evidence type="ECO:0000313" key="3">
    <source>
        <dbReference type="Proteomes" id="UP000594261"/>
    </source>
</evidence>
<dbReference type="EnsemblPlants" id="QL11p012814:mrna">
    <property type="protein sequence ID" value="QL11p012814:mrna"/>
    <property type="gene ID" value="QL11p012814"/>
</dbReference>
<dbReference type="InterPro" id="IPR012337">
    <property type="entry name" value="RNaseH-like_sf"/>
</dbReference>
<dbReference type="InterPro" id="IPR002156">
    <property type="entry name" value="RNaseH_domain"/>
</dbReference>
<dbReference type="SUPFAM" id="SSF53098">
    <property type="entry name" value="Ribonuclease H-like"/>
    <property type="match status" value="1"/>
</dbReference>
<reference evidence="2 3" key="1">
    <citation type="journal article" date="2016" name="G3 (Bethesda)">
        <title>First Draft Assembly and Annotation of the Genome of a California Endemic Oak Quercus lobata Nee (Fagaceae).</title>
        <authorList>
            <person name="Sork V.L."/>
            <person name="Fitz-Gibbon S.T."/>
            <person name="Puiu D."/>
            <person name="Crepeau M."/>
            <person name="Gugger P.F."/>
            <person name="Sherman R."/>
            <person name="Stevens K."/>
            <person name="Langley C.H."/>
            <person name="Pellegrini M."/>
            <person name="Salzberg S.L."/>
        </authorList>
    </citation>
    <scope>NUCLEOTIDE SEQUENCE [LARGE SCALE GENOMIC DNA]</scope>
    <source>
        <strain evidence="2 3">cv. SW786</strain>
    </source>
</reference>
<dbReference type="InterPro" id="IPR036397">
    <property type="entry name" value="RNaseH_sf"/>
</dbReference>
<dbReference type="Gramene" id="QL11p012814:mrna">
    <property type="protein sequence ID" value="QL11p012814:mrna"/>
    <property type="gene ID" value="QL11p012814"/>
</dbReference>
<dbReference type="AlphaFoldDB" id="A0A7N2MYD2"/>
<sequence length="135" mass="14666">MYGLVVSSLSKNVSFIWHQWNVVVYGGRIQDPTFMNKRAQEWQPPPDPSNKLHFNVAMFTNPSATGFGVIIRNDKGEVMAASSARSAPASGSEEAEVLACCHAVEFALGLGFRELVIVGDSATVMHNITDFGTFS</sequence>
<dbReference type="InterPro" id="IPR052929">
    <property type="entry name" value="RNase_H-like_EbsB-rel"/>
</dbReference>
<dbReference type="GO" id="GO:0004523">
    <property type="term" value="F:RNA-DNA hybrid ribonuclease activity"/>
    <property type="evidence" value="ECO:0007669"/>
    <property type="project" value="InterPro"/>
</dbReference>
<dbReference type="InParanoid" id="A0A7N2MYD2"/>
<protein>
    <recommendedName>
        <fullName evidence="1">RNase H type-1 domain-containing protein</fullName>
    </recommendedName>
</protein>
<feature type="domain" description="RNase H type-1" evidence="1">
    <location>
        <begin position="55"/>
        <end position="129"/>
    </location>
</feature>
<evidence type="ECO:0000313" key="2">
    <source>
        <dbReference type="EnsemblPlants" id="QL11p012814:mrna"/>
    </source>
</evidence>
<reference evidence="2" key="2">
    <citation type="submission" date="2021-01" db="UniProtKB">
        <authorList>
            <consortium name="EnsemblPlants"/>
        </authorList>
    </citation>
    <scope>IDENTIFICATION</scope>
</reference>
<dbReference type="PANTHER" id="PTHR47074">
    <property type="entry name" value="BNAC02G40300D PROTEIN"/>
    <property type="match status" value="1"/>
</dbReference>
<name>A0A7N2MYD2_QUELO</name>
<dbReference type="Gene3D" id="3.30.420.10">
    <property type="entry name" value="Ribonuclease H-like superfamily/Ribonuclease H"/>
    <property type="match status" value="1"/>
</dbReference>
<dbReference type="Proteomes" id="UP000594261">
    <property type="component" value="Chromosome 11"/>
</dbReference>
<dbReference type="EMBL" id="LRBV02000011">
    <property type="status" value="NOT_ANNOTATED_CDS"/>
    <property type="molecule type" value="Genomic_DNA"/>
</dbReference>